<reference evidence="3" key="1">
    <citation type="journal article" date="2022" name="IScience">
        <title>Evolution of zygomycete secretomes and the origins of terrestrial fungal ecologies.</title>
        <authorList>
            <person name="Chang Y."/>
            <person name="Wang Y."/>
            <person name="Mondo S."/>
            <person name="Ahrendt S."/>
            <person name="Andreopoulos W."/>
            <person name="Barry K."/>
            <person name="Beard J."/>
            <person name="Benny G.L."/>
            <person name="Blankenship S."/>
            <person name="Bonito G."/>
            <person name="Cuomo C."/>
            <person name="Desiro A."/>
            <person name="Gervers K.A."/>
            <person name="Hundley H."/>
            <person name="Kuo A."/>
            <person name="LaButti K."/>
            <person name="Lang B.F."/>
            <person name="Lipzen A."/>
            <person name="O'Donnell K."/>
            <person name="Pangilinan J."/>
            <person name="Reynolds N."/>
            <person name="Sandor L."/>
            <person name="Smith M.E."/>
            <person name="Tsang A."/>
            <person name="Grigoriev I.V."/>
            <person name="Stajich J.E."/>
            <person name="Spatafora J.W."/>
        </authorList>
    </citation>
    <scope>NUCLEOTIDE SEQUENCE</scope>
    <source>
        <strain evidence="3">RSA 2281</strain>
    </source>
</reference>
<comment type="caution">
    <text evidence="3">The sequence shown here is derived from an EMBL/GenBank/DDBJ whole genome shotgun (WGS) entry which is preliminary data.</text>
</comment>
<reference evidence="3" key="2">
    <citation type="submission" date="2023-02" db="EMBL/GenBank/DDBJ databases">
        <authorList>
            <consortium name="DOE Joint Genome Institute"/>
            <person name="Mondo S.J."/>
            <person name="Chang Y."/>
            <person name="Wang Y."/>
            <person name="Ahrendt S."/>
            <person name="Andreopoulos W."/>
            <person name="Barry K."/>
            <person name="Beard J."/>
            <person name="Benny G.L."/>
            <person name="Blankenship S."/>
            <person name="Bonito G."/>
            <person name="Cuomo C."/>
            <person name="Desiro A."/>
            <person name="Gervers K.A."/>
            <person name="Hundley H."/>
            <person name="Kuo A."/>
            <person name="LaButti K."/>
            <person name="Lang B.F."/>
            <person name="Lipzen A."/>
            <person name="O'Donnell K."/>
            <person name="Pangilinan J."/>
            <person name="Reynolds N."/>
            <person name="Sandor L."/>
            <person name="Smith M.W."/>
            <person name="Tsang A."/>
            <person name="Grigoriev I.V."/>
            <person name="Stajich J.E."/>
            <person name="Spatafora J.W."/>
        </authorList>
    </citation>
    <scope>NUCLEOTIDE SEQUENCE</scope>
    <source>
        <strain evidence="3">RSA 2281</strain>
    </source>
</reference>
<comment type="similarity">
    <text evidence="1">Belongs to the TCP11 family.</text>
</comment>
<dbReference type="AlphaFoldDB" id="A0AAD5K1F3"/>
<dbReference type="PANTHER" id="PTHR12832:SF11">
    <property type="entry name" value="LD23868P"/>
    <property type="match status" value="1"/>
</dbReference>
<evidence type="ECO:0000313" key="3">
    <source>
        <dbReference type="EMBL" id="KAI9264377.1"/>
    </source>
</evidence>
<name>A0AAD5K1F3_9FUNG</name>
<feature type="compositionally biased region" description="Low complexity" evidence="2">
    <location>
        <begin position="8"/>
        <end position="17"/>
    </location>
</feature>
<organism evidence="3 4">
    <name type="scientific">Phascolomyces articulosus</name>
    <dbReference type="NCBI Taxonomy" id="60185"/>
    <lineage>
        <taxon>Eukaryota</taxon>
        <taxon>Fungi</taxon>
        <taxon>Fungi incertae sedis</taxon>
        <taxon>Mucoromycota</taxon>
        <taxon>Mucoromycotina</taxon>
        <taxon>Mucoromycetes</taxon>
        <taxon>Mucorales</taxon>
        <taxon>Lichtheimiaceae</taxon>
        <taxon>Phascolomyces</taxon>
    </lineage>
</organism>
<dbReference type="PANTHER" id="PTHR12832">
    <property type="entry name" value="TESTIS-SPECIFIC PROTEIN PBS13 T-COMPLEX 11"/>
    <property type="match status" value="1"/>
</dbReference>
<dbReference type="Pfam" id="PF05794">
    <property type="entry name" value="Tcp11"/>
    <property type="match status" value="1"/>
</dbReference>
<dbReference type="EMBL" id="JAIXMP010000012">
    <property type="protein sequence ID" value="KAI9264377.1"/>
    <property type="molecule type" value="Genomic_DNA"/>
</dbReference>
<evidence type="ECO:0000256" key="2">
    <source>
        <dbReference type="SAM" id="MobiDB-lite"/>
    </source>
</evidence>
<protein>
    <submittedName>
        <fullName evidence="3">T-complex protein 11-domain-containing protein</fullName>
    </submittedName>
</protein>
<feature type="region of interest" description="Disordered" evidence="2">
    <location>
        <begin position="1"/>
        <end position="24"/>
    </location>
</feature>
<sequence>MDRTTAASSYPQQQSQYNKNDIFTERGSNSSAATTENLIIVDAFHSINLPRASDKQTWIDFESLSELIARPCTISTAASVLDMFLSPPPKNINQRNRRARVFLTAYVILTCPESILQEAPIPQRKRLRLAARRLLVNFENWISPTTNTPAAIATTSTSDANSERTLEAKMRSYWAGYVTLFQNWLSNDKEQLLAGMVAHYQELLQTRITIQKKTFNVAETDNACKELDNQIVQVEQKIVSMGGTEILERVKNDTSDNRNNQSENYNSNNNIENSLNNETPIQEQHELHQILSTAASNELTNERLAHEIIVNPNFKLERQHHNSIERQVTEIATKAYFDKLSHDMENSNKDNTYNEIIPQLLQDLLEVAIETELQEAIDVNLIKQQLAQNVFDLDKMIDFILDMIQRSCASIRDATVQEIRNSNSCPIDKIRFIFDLLQDMALDLVNHQLHSLRPHLLPIAVEYGRSKFNQAMQEQGILNTLPKTKEWLREAVNRLQKIASQRNPENIIMPPTPPTSQKEVYDDAMTSLIMSSELIDASMCPETLRLDMVRLQEYQNEAQAITIVAALLTLARNFGVPTDYHGDLAERLFILLEQQDTTIDHLASEIYNNASSDKKIKDLNDMIHVMVDKTLSHTDAIYSLLSRRVLAVIKTCITNSNSSMKQNEKLISDTMLQSYGLFYVRDPLHKLCVRISALADYNYRVHGQWYEETLEQFKSL</sequence>
<keyword evidence="4" id="KW-1185">Reference proteome</keyword>
<evidence type="ECO:0000313" key="4">
    <source>
        <dbReference type="Proteomes" id="UP001209540"/>
    </source>
</evidence>
<feature type="region of interest" description="Disordered" evidence="2">
    <location>
        <begin position="250"/>
        <end position="275"/>
    </location>
</feature>
<accession>A0AAD5K1F3</accession>
<gene>
    <name evidence="3" type="ORF">BDA99DRAFT_437415</name>
</gene>
<dbReference type="GO" id="GO:0010737">
    <property type="term" value="P:protein kinase A signaling"/>
    <property type="evidence" value="ECO:0007669"/>
    <property type="project" value="TreeGrafter"/>
</dbReference>
<evidence type="ECO:0000256" key="1">
    <source>
        <dbReference type="ARBA" id="ARBA00010954"/>
    </source>
</evidence>
<feature type="compositionally biased region" description="Low complexity" evidence="2">
    <location>
        <begin position="257"/>
        <end position="275"/>
    </location>
</feature>
<dbReference type="Proteomes" id="UP001209540">
    <property type="component" value="Unassembled WGS sequence"/>
</dbReference>
<dbReference type="InterPro" id="IPR008862">
    <property type="entry name" value="Tcp11"/>
</dbReference>
<proteinExistence type="inferred from homology"/>